<organism evidence="2">
    <name type="scientific">Setaria italica</name>
    <name type="common">Foxtail millet</name>
    <name type="synonym">Panicum italicum</name>
    <dbReference type="NCBI Taxonomy" id="4555"/>
    <lineage>
        <taxon>Eukaryota</taxon>
        <taxon>Viridiplantae</taxon>
        <taxon>Streptophyta</taxon>
        <taxon>Embryophyta</taxon>
        <taxon>Tracheophyta</taxon>
        <taxon>Spermatophyta</taxon>
        <taxon>Magnoliopsida</taxon>
        <taxon>Liliopsida</taxon>
        <taxon>Poales</taxon>
        <taxon>Poaceae</taxon>
        <taxon>PACMAD clade</taxon>
        <taxon>Panicoideae</taxon>
        <taxon>Panicodae</taxon>
        <taxon>Paniceae</taxon>
        <taxon>Cenchrinae</taxon>
        <taxon>Setaria</taxon>
    </lineage>
</organism>
<protein>
    <submittedName>
        <fullName evidence="2">Uncharacterized protein</fullName>
    </submittedName>
</protein>
<keyword evidence="1" id="KW-0812">Transmembrane</keyword>
<feature type="transmembrane region" description="Helical" evidence="1">
    <location>
        <begin position="76"/>
        <end position="104"/>
    </location>
</feature>
<keyword evidence="1" id="KW-1133">Transmembrane helix</keyword>
<reference evidence="2" key="2">
    <citation type="submission" date="2015-07" db="EMBL/GenBank/DDBJ databases">
        <authorList>
            <person name="Noorani M."/>
        </authorList>
    </citation>
    <scope>NUCLEOTIDE SEQUENCE</scope>
    <source>
        <strain evidence="2">Yugu1</strain>
    </source>
</reference>
<reference evidence="2" key="1">
    <citation type="journal article" date="2012" name="Nat. Biotechnol.">
        <title>Reference genome sequence of the model plant Setaria.</title>
        <authorList>
            <person name="Bennetzen J.L."/>
            <person name="Schmutz J."/>
            <person name="Wang H."/>
            <person name="Percifield R."/>
            <person name="Hawkins J."/>
            <person name="Pontaroli A.C."/>
            <person name="Estep M."/>
            <person name="Feng L."/>
            <person name="Vaughn J.N."/>
            <person name="Grimwood J."/>
            <person name="Jenkins J."/>
            <person name="Barry K."/>
            <person name="Lindquist E."/>
            <person name="Hellsten U."/>
            <person name="Deshpande S."/>
            <person name="Wang X."/>
            <person name="Wu X."/>
            <person name="Mitros T."/>
            <person name="Triplett J."/>
            <person name="Yang X."/>
            <person name="Ye C.Y."/>
            <person name="Mauro-Herrera M."/>
            <person name="Wang L."/>
            <person name="Li P."/>
            <person name="Sharma M."/>
            <person name="Sharma R."/>
            <person name="Ronald P.C."/>
            <person name="Panaud O."/>
            <person name="Kellogg E.A."/>
            <person name="Brutnell T.P."/>
            <person name="Doust A.N."/>
            <person name="Tuskan G.A."/>
            <person name="Rokhsar D."/>
            <person name="Devos K.M."/>
        </authorList>
    </citation>
    <scope>NUCLEOTIDE SEQUENCE [LARGE SCALE GENOMIC DNA]</scope>
    <source>
        <strain evidence="2">Yugu1</strain>
    </source>
</reference>
<keyword evidence="1" id="KW-0472">Membrane</keyword>
<dbReference type="AlphaFoldDB" id="A0A368QHW7"/>
<name>A0A368QHW7_SETIT</name>
<dbReference type="EMBL" id="CM003530">
    <property type="protein sequence ID" value="RCV17539.1"/>
    <property type="molecule type" value="Genomic_DNA"/>
</dbReference>
<gene>
    <name evidence="2" type="ORF">SETIT_3G227900v2</name>
</gene>
<sequence length="105" mass="11052">MAHPSLPPLLQAGWLAAVYLPIYPTICVRVRADDGGGGGGGRTAAAITILSEQLSFTASSSLAPSLNAASTRSEGIVLICVLICFFTFLWGFKFCILLLVILLLL</sequence>
<proteinExistence type="predicted"/>
<evidence type="ECO:0000313" key="2">
    <source>
        <dbReference type="EMBL" id="RCV17539.1"/>
    </source>
</evidence>
<evidence type="ECO:0000256" key="1">
    <source>
        <dbReference type="SAM" id="Phobius"/>
    </source>
</evidence>
<accession>A0A368QHW7</accession>